<reference evidence="3 4" key="1">
    <citation type="submission" date="2018-05" db="EMBL/GenBank/DDBJ databases">
        <title>Leucothrix arctica sp. nov., isolated from Arctic seawater.</title>
        <authorList>
            <person name="Choi A."/>
            <person name="Baek K."/>
        </authorList>
    </citation>
    <scope>NUCLEOTIDE SEQUENCE [LARGE SCALE GENOMIC DNA]</scope>
    <source>
        <strain evidence="3 4">JCM 18388</strain>
    </source>
</reference>
<feature type="region of interest" description="Disordered" evidence="1">
    <location>
        <begin position="68"/>
        <end position="111"/>
    </location>
</feature>
<protein>
    <recommendedName>
        <fullName evidence="2">DUF4124 domain-containing protein</fullName>
    </recommendedName>
</protein>
<sequence>MLTTNIIKQGTDMKKFILPLFLVLLGTQVSHADIYKWTDKDGKVHYSATPPKEPQKNVEDIEDEIKANIGKVQPSTSYQAPAATTEKAEENASKKPSEQKNKDRYKGDRSPARVAYCNNLKNNIHTMENNKNAKLVKEGESKPLTSEQVESQLKKDKASLAKNCIGI</sequence>
<name>A0A317CLL6_9GAMM</name>
<accession>A0A317CLL6</accession>
<gene>
    <name evidence="3" type="ORF">DKW60_06570</name>
</gene>
<dbReference type="InterPro" id="IPR025392">
    <property type="entry name" value="DUF4124"/>
</dbReference>
<evidence type="ECO:0000259" key="2">
    <source>
        <dbReference type="Pfam" id="PF13511"/>
    </source>
</evidence>
<evidence type="ECO:0000256" key="1">
    <source>
        <dbReference type="SAM" id="MobiDB-lite"/>
    </source>
</evidence>
<proteinExistence type="predicted"/>
<keyword evidence="4" id="KW-1185">Reference proteome</keyword>
<comment type="caution">
    <text evidence="3">The sequence shown here is derived from an EMBL/GenBank/DDBJ whole genome shotgun (WGS) entry which is preliminary data.</text>
</comment>
<dbReference type="EMBL" id="QGKM01000013">
    <property type="protein sequence ID" value="PWQ99097.1"/>
    <property type="molecule type" value="Genomic_DNA"/>
</dbReference>
<dbReference type="AlphaFoldDB" id="A0A317CLL6"/>
<evidence type="ECO:0000313" key="4">
    <source>
        <dbReference type="Proteomes" id="UP000245539"/>
    </source>
</evidence>
<dbReference type="OrthoDB" id="7068596at2"/>
<organism evidence="3 4">
    <name type="scientific">Leucothrix pacifica</name>
    <dbReference type="NCBI Taxonomy" id="1247513"/>
    <lineage>
        <taxon>Bacteria</taxon>
        <taxon>Pseudomonadati</taxon>
        <taxon>Pseudomonadota</taxon>
        <taxon>Gammaproteobacteria</taxon>
        <taxon>Thiotrichales</taxon>
        <taxon>Thiotrichaceae</taxon>
        <taxon>Leucothrix</taxon>
    </lineage>
</organism>
<dbReference type="Pfam" id="PF13511">
    <property type="entry name" value="DUF4124"/>
    <property type="match status" value="1"/>
</dbReference>
<feature type="compositionally biased region" description="Basic and acidic residues" evidence="1">
    <location>
        <begin position="86"/>
        <end position="111"/>
    </location>
</feature>
<feature type="domain" description="DUF4124" evidence="2">
    <location>
        <begin position="22"/>
        <end position="60"/>
    </location>
</feature>
<dbReference type="Proteomes" id="UP000245539">
    <property type="component" value="Unassembled WGS sequence"/>
</dbReference>
<evidence type="ECO:0000313" key="3">
    <source>
        <dbReference type="EMBL" id="PWQ99097.1"/>
    </source>
</evidence>